<feature type="transmembrane region" description="Helical" evidence="1">
    <location>
        <begin position="140"/>
        <end position="156"/>
    </location>
</feature>
<keyword evidence="1" id="KW-0472">Membrane</keyword>
<comment type="caution">
    <text evidence="2">The sequence shown here is derived from an EMBL/GenBank/DDBJ whole genome shotgun (WGS) entry which is preliminary data.</text>
</comment>
<feature type="transmembrane region" description="Helical" evidence="1">
    <location>
        <begin position="251"/>
        <end position="271"/>
    </location>
</feature>
<keyword evidence="1" id="KW-0812">Transmembrane</keyword>
<organism evidence="2 3">
    <name type="scientific">Pseudomonas rubra</name>
    <dbReference type="NCBI Taxonomy" id="2942627"/>
    <lineage>
        <taxon>Bacteria</taxon>
        <taxon>Pseudomonadati</taxon>
        <taxon>Pseudomonadota</taxon>
        <taxon>Gammaproteobacteria</taxon>
        <taxon>Pseudomonadales</taxon>
        <taxon>Pseudomonadaceae</taxon>
        <taxon>Pseudomonas</taxon>
    </lineage>
</organism>
<feature type="transmembrane region" description="Helical" evidence="1">
    <location>
        <begin position="18"/>
        <end position="38"/>
    </location>
</feature>
<dbReference type="InterPro" id="IPR037185">
    <property type="entry name" value="EmrE-like"/>
</dbReference>
<dbReference type="SUPFAM" id="SSF103481">
    <property type="entry name" value="Multidrug resistance efflux transporter EmrE"/>
    <property type="match status" value="2"/>
</dbReference>
<proteinExistence type="predicted"/>
<evidence type="ECO:0008006" key="4">
    <source>
        <dbReference type="Google" id="ProtNLM"/>
    </source>
</evidence>
<feature type="transmembrane region" description="Helical" evidence="1">
    <location>
        <begin position="83"/>
        <end position="102"/>
    </location>
</feature>
<sequence length="303" mass="32788">MRPDEVSRKRFSIARSKAFAIFAGLGANLWLGGSSLYWNALGQIPAVVLLVYRVFLSLALLLLVLMVVGELKGLCGKLNKKNITLHASAALLLVVNWGVFIWASVQGYVLETGLGYLIAPCVTVMISIWRLNERLSRQHVVVYLLVGGGVVFLVTYSKELQHGVYLLVAASWGGYVCLKRMSSLDALSGSALEAGVLAMGCLLTVAIALWYLGPSSSVFSFPQGGIVLAGFVSVFPLVLLAYAVKHLSLMVMSAFQFVLPVTQLILASLVFHQSLNMVVVIVVLVIWGVMIFPLILSAAKKLF</sequence>
<dbReference type="RefSeq" id="WP_273893510.1">
    <property type="nucleotide sequence ID" value="NZ_JAMDGP010000086.1"/>
</dbReference>
<evidence type="ECO:0000313" key="2">
    <source>
        <dbReference type="EMBL" id="MDD1014798.1"/>
    </source>
</evidence>
<feature type="transmembrane region" description="Helical" evidence="1">
    <location>
        <begin position="162"/>
        <end position="178"/>
    </location>
</feature>
<keyword evidence="1" id="KW-1133">Transmembrane helix</keyword>
<feature type="transmembrane region" description="Helical" evidence="1">
    <location>
        <begin position="224"/>
        <end position="244"/>
    </location>
</feature>
<feature type="transmembrane region" description="Helical" evidence="1">
    <location>
        <begin position="50"/>
        <end position="71"/>
    </location>
</feature>
<name>A0ABT5P967_9PSED</name>
<protein>
    <recommendedName>
        <fullName evidence="4">Chloramphenicol-sensitive protein RarD</fullName>
    </recommendedName>
</protein>
<gene>
    <name evidence="2" type="ORF">M5G17_14075</name>
</gene>
<dbReference type="Proteomes" id="UP001148184">
    <property type="component" value="Unassembled WGS sequence"/>
</dbReference>
<feature type="transmembrane region" description="Helical" evidence="1">
    <location>
        <begin position="277"/>
        <end position="299"/>
    </location>
</feature>
<accession>A0ABT5P967</accession>
<feature type="transmembrane region" description="Helical" evidence="1">
    <location>
        <begin position="108"/>
        <end position="128"/>
    </location>
</feature>
<reference evidence="2 3" key="1">
    <citation type="submission" date="2022-05" db="EMBL/GenBank/DDBJ databases">
        <title>Novel Pseudomonas spp. Isolated from a Rainbow Trout Aquaculture Facility.</title>
        <authorList>
            <person name="Testerman T."/>
            <person name="Graf J."/>
        </authorList>
    </citation>
    <scope>NUCLEOTIDE SEQUENCE [LARGE SCALE GENOMIC DNA]</scope>
    <source>
        <strain evidence="2 3">ID1025</strain>
    </source>
</reference>
<evidence type="ECO:0000256" key="1">
    <source>
        <dbReference type="SAM" id="Phobius"/>
    </source>
</evidence>
<dbReference type="EMBL" id="JAMDGZ010000028">
    <property type="protein sequence ID" value="MDD1014798.1"/>
    <property type="molecule type" value="Genomic_DNA"/>
</dbReference>
<keyword evidence="3" id="KW-1185">Reference proteome</keyword>
<evidence type="ECO:0000313" key="3">
    <source>
        <dbReference type="Proteomes" id="UP001148184"/>
    </source>
</evidence>
<feature type="transmembrane region" description="Helical" evidence="1">
    <location>
        <begin position="190"/>
        <end position="212"/>
    </location>
</feature>